<organism evidence="2 3">
    <name type="scientific">Monoraphidium neglectum</name>
    <dbReference type="NCBI Taxonomy" id="145388"/>
    <lineage>
        <taxon>Eukaryota</taxon>
        <taxon>Viridiplantae</taxon>
        <taxon>Chlorophyta</taxon>
        <taxon>core chlorophytes</taxon>
        <taxon>Chlorophyceae</taxon>
        <taxon>CS clade</taxon>
        <taxon>Sphaeropleales</taxon>
        <taxon>Selenastraceae</taxon>
        <taxon>Monoraphidium</taxon>
    </lineage>
</organism>
<gene>
    <name evidence="2" type="ORF">MNEG_15046</name>
</gene>
<keyword evidence="1" id="KW-0175">Coiled coil</keyword>
<dbReference type="EMBL" id="KK105198">
    <property type="protein sequence ID" value="KIY92917.1"/>
    <property type="molecule type" value="Genomic_DNA"/>
</dbReference>
<dbReference type="Proteomes" id="UP000054498">
    <property type="component" value="Unassembled WGS sequence"/>
</dbReference>
<evidence type="ECO:0000313" key="2">
    <source>
        <dbReference type="EMBL" id="KIY92917.1"/>
    </source>
</evidence>
<dbReference type="RefSeq" id="XP_013891937.1">
    <property type="nucleotide sequence ID" value="XM_014036483.1"/>
</dbReference>
<dbReference type="KEGG" id="mng:MNEG_15046"/>
<feature type="coiled-coil region" evidence="1">
    <location>
        <begin position="106"/>
        <end position="133"/>
    </location>
</feature>
<sequence length="251" mass="26548">MVGGGGTRGRLAPLAAVGGNLARNAGPVLTCAAAAAASMWLAKSNRARKVEAAALERREARLEAYDAALQATEQDLEKAWQVLEEEDCRRHAVKAVVETAFSKIRAQEARELIAAAQAQAAAVHQEAEAARSRAVRVEASSRRRSAKLGAREAAVRTGEARMSRRTKALEEAEEAQERAAVELAVERAQVEHRAARAEAACAEAAGRLRATIVEVAEARDELQVGRCGGWGFGPGVGQGSVQAIPDSVQLI</sequence>
<protein>
    <submittedName>
        <fullName evidence="2">Uncharacterized protein</fullName>
    </submittedName>
</protein>
<dbReference type="GeneID" id="25732668"/>
<reference evidence="2 3" key="1">
    <citation type="journal article" date="2013" name="BMC Genomics">
        <title>Reconstruction of the lipid metabolism for the microalga Monoraphidium neglectum from its genome sequence reveals characteristics suitable for biofuel production.</title>
        <authorList>
            <person name="Bogen C."/>
            <person name="Al-Dilaimi A."/>
            <person name="Albersmeier A."/>
            <person name="Wichmann J."/>
            <person name="Grundmann M."/>
            <person name="Rupp O."/>
            <person name="Lauersen K.J."/>
            <person name="Blifernez-Klassen O."/>
            <person name="Kalinowski J."/>
            <person name="Goesmann A."/>
            <person name="Mussgnug J.H."/>
            <person name="Kruse O."/>
        </authorList>
    </citation>
    <scope>NUCLEOTIDE SEQUENCE [LARGE SCALE GENOMIC DNA]</scope>
    <source>
        <strain evidence="2 3">SAG 48.87</strain>
    </source>
</reference>
<accession>A0A0D2IYA1</accession>
<keyword evidence="3" id="KW-1185">Reference proteome</keyword>
<evidence type="ECO:0000313" key="3">
    <source>
        <dbReference type="Proteomes" id="UP000054498"/>
    </source>
</evidence>
<proteinExistence type="predicted"/>
<name>A0A0D2IYA1_9CHLO</name>
<evidence type="ECO:0000256" key="1">
    <source>
        <dbReference type="SAM" id="Coils"/>
    </source>
</evidence>
<dbReference type="AlphaFoldDB" id="A0A0D2IYA1"/>
<feature type="coiled-coil region" evidence="1">
    <location>
        <begin position="169"/>
        <end position="205"/>
    </location>
</feature>